<proteinExistence type="predicted"/>
<dbReference type="InterPro" id="IPR022893">
    <property type="entry name" value="Shikimate_DH_fam"/>
</dbReference>
<keyword evidence="5" id="KW-1185">Reference proteome</keyword>
<protein>
    <submittedName>
        <fullName evidence="4">Shikimate dehydrogenase</fullName>
    </submittedName>
</protein>
<reference evidence="4 5" key="1">
    <citation type="submission" date="2018-08" db="EMBL/GenBank/DDBJ databases">
        <title>Draft genome sequence of Psychrilyobacter sp. strain SD5 isolated from Black Sea water.</title>
        <authorList>
            <person name="Yadav S."/>
            <person name="Villanueva L."/>
            <person name="Damste J.S.S."/>
        </authorList>
    </citation>
    <scope>NUCLEOTIDE SEQUENCE [LARGE SCALE GENOMIC DNA]</scope>
    <source>
        <strain evidence="4 5">SD5</strain>
    </source>
</reference>
<dbReference type="InterPro" id="IPR046346">
    <property type="entry name" value="Aminoacid_DH-like_N_sf"/>
</dbReference>
<dbReference type="Gene3D" id="3.40.50.720">
    <property type="entry name" value="NAD(P)-binding Rossmann-like Domain"/>
    <property type="match status" value="1"/>
</dbReference>
<dbReference type="CDD" id="cd01065">
    <property type="entry name" value="NAD_bind_Shikimate_DH"/>
    <property type="match status" value="1"/>
</dbReference>
<dbReference type="Proteomes" id="UP000263486">
    <property type="component" value="Unassembled WGS sequence"/>
</dbReference>
<comment type="caution">
    <text evidence="4">The sequence shown here is derived from an EMBL/GenBank/DDBJ whole genome shotgun (WGS) entry which is preliminary data.</text>
</comment>
<name>A0ABX9KKF1_9FUSO</name>
<gene>
    <name evidence="4" type="ORF">DYH56_02055</name>
</gene>
<dbReference type="SUPFAM" id="SSF51735">
    <property type="entry name" value="NAD(P)-binding Rossmann-fold domains"/>
    <property type="match status" value="1"/>
</dbReference>
<evidence type="ECO:0000256" key="1">
    <source>
        <dbReference type="ARBA" id="ARBA00004871"/>
    </source>
</evidence>
<dbReference type="InterPro" id="IPR013708">
    <property type="entry name" value="Shikimate_DH-bd_N"/>
</dbReference>
<feature type="domain" description="Shikimate dehydrogenase substrate binding N-terminal" evidence="3">
    <location>
        <begin position="7"/>
        <end position="89"/>
    </location>
</feature>
<sequence>MKNKYALIGEKLGHSYSPMIHKMIFERFEIDGEYSLIEVAHNNLAEVVKKLRGSELLGINITIPYKTDILEYLDEISEEAKQIGAVNTVMSKGGRLIGYNTDYYGFKMIISKLKLEVKNKKNFICGGGGSARAVVKCLEDLGGENYLVTRDTEKARINFQNFQDLNIISYNELRTISEKNLIVNCTPCGMHPNIECSILDIEEKKEYQAGIDLIYNPQKTKFLEGFEVGENGLLMLVGQAVKAEEIWQEREMPEGDIQEIYEKIKGTIYKK</sequence>
<dbReference type="Pfam" id="PF08501">
    <property type="entry name" value="Shikimate_dh_N"/>
    <property type="match status" value="1"/>
</dbReference>
<accession>A0ABX9KKF1</accession>
<dbReference type="RefSeq" id="WP_114641183.1">
    <property type="nucleotide sequence ID" value="NZ_JAACIO010000002.1"/>
</dbReference>
<dbReference type="PANTHER" id="PTHR21089">
    <property type="entry name" value="SHIKIMATE DEHYDROGENASE"/>
    <property type="match status" value="1"/>
</dbReference>
<dbReference type="PANTHER" id="PTHR21089:SF1">
    <property type="entry name" value="BIFUNCTIONAL 3-DEHYDROQUINATE DEHYDRATASE_SHIKIMATE DEHYDROGENASE, CHLOROPLASTIC"/>
    <property type="match status" value="1"/>
</dbReference>
<evidence type="ECO:0000256" key="2">
    <source>
        <dbReference type="ARBA" id="ARBA00023141"/>
    </source>
</evidence>
<evidence type="ECO:0000313" key="5">
    <source>
        <dbReference type="Proteomes" id="UP000263486"/>
    </source>
</evidence>
<dbReference type="SUPFAM" id="SSF53223">
    <property type="entry name" value="Aminoacid dehydrogenase-like, N-terminal domain"/>
    <property type="match status" value="1"/>
</dbReference>
<organism evidence="4 5">
    <name type="scientific">Psychrilyobacter piezotolerans</name>
    <dbReference type="NCBI Taxonomy" id="2293438"/>
    <lineage>
        <taxon>Bacteria</taxon>
        <taxon>Fusobacteriati</taxon>
        <taxon>Fusobacteriota</taxon>
        <taxon>Fusobacteriia</taxon>
        <taxon>Fusobacteriales</taxon>
        <taxon>Fusobacteriaceae</taxon>
        <taxon>Psychrilyobacter</taxon>
    </lineage>
</organism>
<keyword evidence="2" id="KW-0028">Amino-acid biosynthesis</keyword>
<keyword evidence="2" id="KW-0057">Aromatic amino acid biosynthesis</keyword>
<evidence type="ECO:0000259" key="3">
    <source>
        <dbReference type="Pfam" id="PF08501"/>
    </source>
</evidence>
<dbReference type="InterPro" id="IPR036291">
    <property type="entry name" value="NAD(P)-bd_dom_sf"/>
</dbReference>
<evidence type="ECO:0000313" key="4">
    <source>
        <dbReference type="EMBL" id="REI42952.1"/>
    </source>
</evidence>
<comment type="pathway">
    <text evidence="1">Metabolic intermediate biosynthesis; chorismate biosynthesis; chorismate from D-erythrose 4-phosphate and phosphoenolpyruvate: step 4/7.</text>
</comment>
<dbReference type="EMBL" id="QUAJ01000002">
    <property type="protein sequence ID" value="REI42952.1"/>
    <property type="molecule type" value="Genomic_DNA"/>
</dbReference>
<dbReference type="Gene3D" id="3.40.50.10860">
    <property type="entry name" value="Leucine Dehydrogenase, chain A, domain 1"/>
    <property type="match status" value="1"/>
</dbReference>